<dbReference type="InterPro" id="IPR021139">
    <property type="entry name" value="NYN"/>
</dbReference>
<evidence type="ECO:0000313" key="5">
    <source>
        <dbReference type="Proteomes" id="UP000321317"/>
    </source>
</evidence>
<reference evidence="3 5" key="2">
    <citation type="submission" date="2019-08" db="EMBL/GenBank/DDBJ databases">
        <title>Rapid identification of Enteric Bacteria from Whole Genome Sequences (WGS) using Average Nucleotide Identity (ANI).</title>
        <authorList>
            <person name="Lane C."/>
        </authorList>
    </citation>
    <scope>NUCLEOTIDE SEQUENCE [LARGE SCALE GENOMIC DNA]</scope>
    <source>
        <strain evidence="3 5">D4984</strain>
    </source>
</reference>
<feature type="domain" description="NYN" evidence="1">
    <location>
        <begin position="2"/>
        <end position="185"/>
    </location>
</feature>
<dbReference type="Proteomes" id="UP000321317">
    <property type="component" value="Unassembled WGS sequence"/>
</dbReference>
<dbReference type="KEGG" id="chv:CHELV3228_a0008"/>
<keyword evidence="5" id="KW-1185">Reference proteome</keyword>
<dbReference type="Gene3D" id="3.40.50.1010">
    <property type="entry name" value="5'-nuclease"/>
    <property type="match status" value="1"/>
</dbReference>
<dbReference type="EMBL" id="VDBS01000035">
    <property type="protein sequence ID" value="TNB57674.1"/>
    <property type="molecule type" value="Genomic_DNA"/>
</dbReference>
<protein>
    <submittedName>
        <fullName evidence="2">NYN domain-containing protein</fullName>
    </submittedName>
</protein>
<reference evidence="2 4" key="1">
    <citation type="submission" date="2019-05" db="EMBL/GenBank/DDBJ databases">
        <title>Draft genomes of eight strains of Campylobacter helveticus isolated from cats and a dog in New Zealand.</title>
        <authorList>
            <person name="Bojanic K."/>
            <person name="Midwinter A.C."/>
            <person name="Biggs P.J."/>
            <person name="Acke E."/>
            <person name="Cornelius A.J."/>
            <person name="Marshall J.C."/>
        </authorList>
    </citation>
    <scope>NUCLEOTIDE SEQUENCE [LARGE SCALE GENOMIC DNA]</scope>
    <source>
        <strain evidence="2 4">ACP123b</strain>
    </source>
</reference>
<dbReference type="GeneID" id="52037747"/>
<name>A0AAX2ULG3_9BACT</name>
<dbReference type="EMBL" id="VRMA01000003">
    <property type="protein sequence ID" value="TXK60642.1"/>
    <property type="molecule type" value="Genomic_DNA"/>
</dbReference>
<evidence type="ECO:0000313" key="3">
    <source>
        <dbReference type="EMBL" id="TXK60642.1"/>
    </source>
</evidence>
<dbReference type="Proteomes" id="UP000306813">
    <property type="component" value="Unassembled WGS sequence"/>
</dbReference>
<accession>A0AAX2ULG3</accession>
<dbReference type="AlphaFoldDB" id="A0AAX2ULG3"/>
<evidence type="ECO:0000313" key="2">
    <source>
        <dbReference type="EMBL" id="TNB57674.1"/>
    </source>
</evidence>
<dbReference type="RefSeq" id="WP_082200800.1">
    <property type="nucleotide sequence ID" value="NZ_CP020479.1"/>
</dbReference>
<dbReference type="Pfam" id="PF01936">
    <property type="entry name" value="NYN"/>
    <property type="match status" value="1"/>
</dbReference>
<comment type="caution">
    <text evidence="2">The sequence shown here is derived from an EMBL/GenBank/DDBJ whole genome shotgun (WGS) entry which is preliminary data.</text>
</comment>
<dbReference type="GO" id="GO:0004540">
    <property type="term" value="F:RNA nuclease activity"/>
    <property type="evidence" value="ECO:0007669"/>
    <property type="project" value="InterPro"/>
</dbReference>
<evidence type="ECO:0000313" key="4">
    <source>
        <dbReference type="Proteomes" id="UP000306813"/>
    </source>
</evidence>
<gene>
    <name evidence="2" type="ORF">FDW42_04675</name>
    <name evidence="3" type="ORF">FVD16_00710</name>
</gene>
<evidence type="ECO:0000259" key="1">
    <source>
        <dbReference type="Pfam" id="PF01936"/>
    </source>
</evidence>
<organism evidence="2 4">
    <name type="scientific">Campylobacter helveticus</name>
    <dbReference type="NCBI Taxonomy" id="28898"/>
    <lineage>
        <taxon>Bacteria</taxon>
        <taxon>Pseudomonadati</taxon>
        <taxon>Campylobacterota</taxon>
        <taxon>Epsilonproteobacteria</taxon>
        <taxon>Campylobacterales</taxon>
        <taxon>Campylobacteraceae</taxon>
        <taxon>Campylobacter</taxon>
    </lineage>
</organism>
<proteinExistence type="predicted"/>
<sequence length="215" mass="25451">MKIAVFVDWENLRKDIENIQRKHEEFKEKFDYNNAKQVANLIKSFVEEDEKLYRIFFYTARPLDLTIRQKDNNLKWLEEYMQINKEQCEKMSKITDTIQKFIKDISFEEYFALRLGELKLQGKDDSNRLIINQKQVDMLLGLDISHIAYNKLVDSILVFCKDSDMLPALKCARINGLNVFIAHIQNGFKITEKLKVHSDKIRIKSVESILKKQAI</sequence>